<dbReference type="AlphaFoldDB" id="A0A923S510"/>
<evidence type="ECO:0000313" key="2">
    <source>
        <dbReference type="EMBL" id="MBC5768036.1"/>
    </source>
</evidence>
<keyword evidence="3" id="KW-1185">Reference proteome</keyword>
<name>A0A923S510_9BURK</name>
<reference evidence="2" key="1">
    <citation type="submission" date="2020-08" db="EMBL/GenBank/DDBJ databases">
        <title>Ramlibacter sp. GTP1 16S ribosomal RNA gene genome sequencing and assembly.</title>
        <authorList>
            <person name="Kang M."/>
        </authorList>
    </citation>
    <scope>NUCLEOTIDE SEQUENCE</scope>
    <source>
        <strain evidence="2">GTP1</strain>
    </source>
</reference>
<feature type="domain" description="CheW-like" evidence="1">
    <location>
        <begin position="16"/>
        <end position="157"/>
    </location>
</feature>
<accession>A0A923S510</accession>
<dbReference type="EMBL" id="JACORU010000014">
    <property type="protein sequence ID" value="MBC5768036.1"/>
    <property type="molecule type" value="Genomic_DNA"/>
</dbReference>
<dbReference type="RefSeq" id="WP_187084524.1">
    <property type="nucleotide sequence ID" value="NZ_JACORU010000014.1"/>
</dbReference>
<dbReference type="InterPro" id="IPR002545">
    <property type="entry name" value="CheW-lke_dom"/>
</dbReference>
<dbReference type="InterPro" id="IPR036061">
    <property type="entry name" value="CheW-like_dom_sf"/>
</dbReference>
<dbReference type="Proteomes" id="UP000596827">
    <property type="component" value="Unassembled WGS sequence"/>
</dbReference>
<evidence type="ECO:0000313" key="3">
    <source>
        <dbReference type="Proteomes" id="UP000596827"/>
    </source>
</evidence>
<dbReference type="Pfam" id="PF01584">
    <property type="entry name" value="CheW"/>
    <property type="match status" value="1"/>
</dbReference>
<gene>
    <name evidence="2" type="ORF">H8R02_26465</name>
</gene>
<protein>
    <submittedName>
        <fullName evidence="2">Chemotaxis protein CheW</fullName>
    </submittedName>
</protein>
<evidence type="ECO:0000259" key="1">
    <source>
        <dbReference type="PROSITE" id="PS50851"/>
    </source>
</evidence>
<organism evidence="2 3">
    <name type="scientific">Ramlibacter albus</name>
    <dbReference type="NCBI Taxonomy" id="2079448"/>
    <lineage>
        <taxon>Bacteria</taxon>
        <taxon>Pseudomonadati</taxon>
        <taxon>Pseudomonadota</taxon>
        <taxon>Betaproteobacteria</taxon>
        <taxon>Burkholderiales</taxon>
        <taxon>Comamonadaceae</taxon>
        <taxon>Ramlibacter</taxon>
    </lineage>
</organism>
<proteinExistence type="predicted"/>
<dbReference type="GO" id="GO:0007165">
    <property type="term" value="P:signal transduction"/>
    <property type="evidence" value="ECO:0007669"/>
    <property type="project" value="InterPro"/>
</dbReference>
<sequence length="157" mass="17102">MRRDFESLPQPSAAGTSRAWLLPLRRGGWWALPSHATLEVVEQPRAVPVPGAPRHALGLLAWQGRWIALLDVDVLAGEPVLEQPRYALVVAWQPAPGRPLEHAAVALDALPELFLLPQDCPACELPEPAGVWRHYAVSCFVHGGHAVPIIDSARLFG</sequence>
<dbReference type="PROSITE" id="PS50851">
    <property type="entry name" value="CHEW"/>
    <property type="match status" value="1"/>
</dbReference>
<dbReference type="SUPFAM" id="SSF50341">
    <property type="entry name" value="CheW-like"/>
    <property type="match status" value="1"/>
</dbReference>
<comment type="caution">
    <text evidence="2">The sequence shown here is derived from an EMBL/GenBank/DDBJ whole genome shotgun (WGS) entry which is preliminary data.</text>
</comment>
<dbReference type="GO" id="GO:0006935">
    <property type="term" value="P:chemotaxis"/>
    <property type="evidence" value="ECO:0007669"/>
    <property type="project" value="InterPro"/>
</dbReference>